<reference evidence="1" key="2">
    <citation type="submission" date="2022-01" db="EMBL/GenBank/DDBJ databases">
        <authorList>
            <person name="Yamashiro T."/>
            <person name="Shiraishi A."/>
            <person name="Satake H."/>
            <person name="Nakayama K."/>
        </authorList>
    </citation>
    <scope>NUCLEOTIDE SEQUENCE</scope>
</reference>
<accession>A0ABQ5HQM0</accession>
<comment type="caution">
    <text evidence="1">The sequence shown here is derived from an EMBL/GenBank/DDBJ whole genome shotgun (WGS) entry which is preliminary data.</text>
</comment>
<evidence type="ECO:0000313" key="2">
    <source>
        <dbReference type="Proteomes" id="UP001151760"/>
    </source>
</evidence>
<gene>
    <name evidence="1" type="ORF">Tco_1078559</name>
</gene>
<organism evidence="1 2">
    <name type="scientific">Tanacetum coccineum</name>
    <dbReference type="NCBI Taxonomy" id="301880"/>
    <lineage>
        <taxon>Eukaryota</taxon>
        <taxon>Viridiplantae</taxon>
        <taxon>Streptophyta</taxon>
        <taxon>Embryophyta</taxon>
        <taxon>Tracheophyta</taxon>
        <taxon>Spermatophyta</taxon>
        <taxon>Magnoliopsida</taxon>
        <taxon>eudicotyledons</taxon>
        <taxon>Gunneridae</taxon>
        <taxon>Pentapetalae</taxon>
        <taxon>asterids</taxon>
        <taxon>campanulids</taxon>
        <taxon>Asterales</taxon>
        <taxon>Asteraceae</taxon>
        <taxon>Asteroideae</taxon>
        <taxon>Anthemideae</taxon>
        <taxon>Anthemidinae</taxon>
        <taxon>Tanacetum</taxon>
    </lineage>
</organism>
<reference evidence="1" key="1">
    <citation type="journal article" date="2022" name="Int. J. Mol. Sci.">
        <title>Draft Genome of Tanacetum Coccineum: Genomic Comparison of Closely Related Tanacetum-Family Plants.</title>
        <authorList>
            <person name="Yamashiro T."/>
            <person name="Shiraishi A."/>
            <person name="Nakayama K."/>
            <person name="Satake H."/>
        </authorList>
    </citation>
    <scope>NUCLEOTIDE SEQUENCE</scope>
</reference>
<proteinExistence type="predicted"/>
<dbReference type="Proteomes" id="UP001151760">
    <property type="component" value="Unassembled WGS sequence"/>
</dbReference>
<dbReference type="EMBL" id="BQNB010019853">
    <property type="protein sequence ID" value="GJT89714.1"/>
    <property type="molecule type" value="Genomic_DNA"/>
</dbReference>
<protein>
    <submittedName>
        <fullName evidence="1">Uncharacterized protein</fullName>
    </submittedName>
</protein>
<sequence length="323" mass="36411">MQGAKYFSKIDLRFCLSPASLRDRWHNYGSHQRLKANHQMAERDLTTVTEAEKVRRFVGRRMSVRRVLWELNGIDVCSDFDSSIKFRWFVRSTNVEDGKHTEFSVDDDGVVWFEIGIIKPVLVSTSDGTKVFLNEGLTVCIQTHHPHSSEFQSSMITLSLYSFLLEDLEAVPADYVPAGHSKEVGKDAKGNPLFIPPVSLDELLLYKGRIIVKARFGGNEESKKMRKTMLKQQFTKFSVTEKEGLHKVSMRNSFSWTWSQVALALKTRGGLDSMSFDDLYNKLRSLELDVRIGHSYGVKAAAAPTHSAFIGAAALLSKALLNS</sequence>
<evidence type="ECO:0000313" key="1">
    <source>
        <dbReference type="EMBL" id="GJT89714.1"/>
    </source>
</evidence>
<name>A0ABQ5HQM0_9ASTR</name>
<keyword evidence="2" id="KW-1185">Reference proteome</keyword>